<dbReference type="Proteomes" id="UP001162480">
    <property type="component" value="Chromosome 15"/>
</dbReference>
<reference evidence="1" key="1">
    <citation type="submission" date="2023-08" db="EMBL/GenBank/DDBJ databases">
        <authorList>
            <person name="Alioto T."/>
            <person name="Alioto T."/>
            <person name="Gomez Garrido J."/>
        </authorList>
    </citation>
    <scope>NUCLEOTIDE SEQUENCE</scope>
</reference>
<organism evidence="1 2">
    <name type="scientific">Octopus vulgaris</name>
    <name type="common">Common octopus</name>
    <dbReference type="NCBI Taxonomy" id="6645"/>
    <lineage>
        <taxon>Eukaryota</taxon>
        <taxon>Metazoa</taxon>
        <taxon>Spiralia</taxon>
        <taxon>Lophotrochozoa</taxon>
        <taxon>Mollusca</taxon>
        <taxon>Cephalopoda</taxon>
        <taxon>Coleoidea</taxon>
        <taxon>Octopodiformes</taxon>
        <taxon>Octopoda</taxon>
        <taxon>Incirrata</taxon>
        <taxon>Octopodidae</taxon>
        <taxon>Octopus</taxon>
    </lineage>
</organism>
<protein>
    <submittedName>
        <fullName evidence="1">Uncharacterized protein</fullName>
    </submittedName>
</protein>
<evidence type="ECO:0000313" key="2">
    <source>
        <dbReference type="Proteomes" id="UP001162480"/>
    </source>
</evidence>
<dbReference type="AlphaFoldDB" id="A0AA36BG44"/>
<name>A0AA36BG44_OCTVU</name>
<dbReference type="EMBL" id="OX597828">
    <property type="protein sequence ID" value="CAI9733810.1"/>
    <property type="molecule type" value="Genomic_DNA"/>
</dbReference>
<proteinExistence type="predicted"/>
<sequence>MKCSLFFYIHKPGHRAEIQALEPYEKYFSLSCTPQEQGIKEMRMGKMTNTQITIADSGATSTEASAISDITDTITARASSPTVTMK</sequence>
<keyword evidence="2" id="KW-1185">Reference proteome</keyword>
<accession>A0AA36BG44</accession>
<gene>
    <name evidence="1" type="ORF">OCTVUL_1B017652</name>
</gene>
<evidence type="ECO:0000313" key="1">
    <source>
        <dbReference type="EMBL" id="CAI9733810.1"/>
    </source>
</evidence>